<keyword evidence="3" id="KW-1185">Reference proteome</keyword>
<organism evidence="2 3">
    <name type="scientific">Roseburia yibonii</name>
    <dbReference type="NCBI Taxonomy" id="2763063"/>
    <lineage>
        <taxon>Bacteria</taxon>
        <taxon>Bacillati</taxon>
        <taxon>Bacillota</taxon>
        <taxon>Clostridia</taxon>
        <taxon>Lachnospirales</taxon>
        <taxon>Lachnospiraceae</taxon>
        <taxon>Roseburia</taxon>
    </lineage>
</organism>
<proteinExistence type="predicted"/>
<dbReference type="EMBL" id="JACOQH010000002">
    <property type="protein sequence ID" value="MBC5752984.1"/>
    <property type="molecule type" value="Genomic_DNA"/>
</dbReference>
<dbReference type="RefSeq" id="WP_186981617.1">
    <property type="nucleotide sequence ID" value="NZ_JACOQH010000002.1"/>
</dbReference>
<sequence>MEKQNSRDYKHTLKSDKQNRYDGMERLPQSEHAKRWFREKPFALGYEEERKKQKKGEVKEHE</sequence>
<evidence type="ECO:0000313" key="2">
    <source>
        <dbReference type="EMBL" id="MBC5752984.1"/>
    </source>
</evidence>
<reference evidence="2 3" key="1">
    <citation type="submission" date="2020-08" db="EMBL/GenBank/DDBJ databases">
        <title>Genome public.</title>
        <authorList>
            <person name="Liu C."/>
            <person name="Sun Q."/>
        </authorList>
    </citation>
    <scope>NUCLEOTIDE SEQUENCE [LARGE SCALE GENOMIC DNA]</scope>
    <source>
        <strain evidence="2 3">BX0805</strain>
    </source>
</reference>
<feature type="region of interest" description="Disordered" evidence="1">
    <location>
        <begin position="1"/>
        <end position="34"/>
    </location>
</feature>
<comment type="caution">
    <text evidence="2">The sequence shown here is derived from an EMBL/GenBank/DDBJ whole genome shotgun (WGS) entry which is preliminary data.</text>
</comment>
<protein>
    <submittedName>
        <fullName evidence="2">Uncharacterized protein</fullName>
    </submittedName>
</protein>
<gene>
    <name evidence="2" type="ORF">H8Z76_02915</name>
</gene>
<evidence type="ECO:0000313" key="3">
    <source>
        <dbReference type="Proteomes" id="UP000621540"/>
    </source>
</evidence>
<dbReference type="Proteomes" id="UP000621540">
    <property type="component" value="Unassembled WGS sequence"/>
</dbReference>
<accession>A0ABR7I7U3</accession>
<name>A0ABR7I7U3_9FIRM</name>
<evidence type="ECO:0000256" key="1">
    <source>
        <dbReference type="SAM" id="MobiDB-lite"/>
    </source>
</evidence>